<gene>
    <name evidence="15" type="primary">LOC132533683</name>
</gene>
<keyword evidence="5" id="KW-0677">Repeat</keyword>
<evidence type="ECO:0000256" key="10">
    <source>
        <dbReference type="ARBA" id="ARBA00023319"/>
    </source>
</evidence>
<dbReference type="RefSeq" id="XP_060031720.1">
    <property type="nucleotide sequence ID" value="XM_060175737.1"/>
</dbReference>
<keyword evidence="8" id="KW-1015">Disulfide bond</keyword>
<dbReference type="SMART" id="SM00409">
    <property type="entry name" value="IG"/>
    <property type="match status" value="2"/>
</dbReference>
<comment type="subcellular location">
    <subcellularLocation>
        <location evidence="1">Cell membrane</location>
        <topology evidence="1">Single-pass membrane protein</topology>
    </subcellularLocation>
</comment>
<dbReference type="Proteomes" id="UP001652624">
    <property type="component" value="Chromosome 2"/>
</dbReference>
<evidence type="ECO:0000313" key="14">
    <source>
        <dbReference type="Proteomes" id="UP001652624"/>
    </source>
</evidence>
<feature type="domain" description="Immunoglobulin" evidence="13">
    <location>
        <begin position="129"/>
        <end position="219"/>
    </location>
</feature>
<keyword evidence="2" id="KW-1003">Cell membrane</keyword>
<evidence type="ECO:0000256" key="5">
    <source>
        <dbReference type="ARBA" id="ARBA00022737"/>
    </source>
</evidence>
<evidence type="ECO:0000256" key="8">
    <source>
        <dbReference type="ARBA" id="ARBA00023157"/>
    </source>
</evidence>
<feature type="domain" description="Immunoglobulin" evidence="13">
    <location>
        <begin position="34"/>
        <end position="117"/>
    </location>
</feature>
<dbReference type="InterPro" id="IPR036179">
    <property type="entry name" value="Ig-like_dom_sf"/>
</dbReference>
<dbReference type="Gene3D" id="2.60.40.10">
    <property type="entry name" value="Immunoglobulins"/>
    <property type="match status" value="2"/>
</dbReference>
<reference evidence="15" key="2">
    <citation type="submission" date="2025-08" db="UniProtKB">
        <authorList>
            <consortium name="RefSeq"/>
        </authorList>
    </citation>
    <scope>IDENTIFICATION</scope>
</reference>
<sequence length="305" mass="33400">MTPTLTALLFLGLSVGPRTCVQAGLLPKPILWADPGPVVPWGSPVTLWCQWTLGTQRCSLYKDGSSYLWSIPRPWQPRKVKFFITNVRDLHAGRYLCYCVGPAGLSEPSDSRELVVVSGFYSKPSLSALPSPVVTLGRTVTLQCASWQGFDRMALTKQGGNTSPWTLDTQPHPSGQVQALFPVGPVNPSHRGTFRCHGYYRSSPQVWSPKSEPLHLQVPAPAQGYPWDKNILIGILVALAMLFSLLLLFYLLRHSCRGAHRKAGCCLHSPPGRDPADPQARGGSPFLLVRVAPQEPSLYAALTTH</sequence>
<feature type="signal peptide" evidence="12">
    <location>
        <begin position="1"/>
        <end position="23"/>
    </location>
</feature>
<evidence type="ECO:0000256" key="2">
    <source>
        <dbReference type="ARBA" id="ARBA00022475"/>
    </source>
</evidence>
<keyword evidence="14" id="KW-1185">Reference proteome</keyword>
<evidence type="ECO:0000259" key="13">
    <source>
        <dbReference type="SMART" id="SM00409"/>
    </source>
</evidence>
<dbReference type="GeneID" id="132533683"/>
<keyword evidence="7 11" id="KW-0472">Membrane</keyword>
<evidence type="ECO:0000256" key="6">
    <source>
        <dbReference type="ARBA" id="ARBA00022989"/>
    </source>
</evidence>
<reference evidence="14" key="1">
    <citation type="submission" date="2025-05" db="UniProtKB">
        <authorList>
            <consortium name="RefSeq"/>
        </authorList>
    </citation>
    <scope>NUCLEOTIDE SEQUENCE [LARGE SCALE GENOMIC DNA]</scope>
</reference>
<dbReference type="SUPFAM" id="SSF48726">
    <property type="entry name" value="Immunoglobulin"/>
    <property type="match status" value="2"/>
</dbReference>
<evidence type="ECO:0000313" key="15">
    <source>
        <dbReference type="RefSeq" id="XP_060031720.1"/>
    </source>
</evidence>
<evidence type="ECO:0000256" key="3">
    <source>
        <dbReference type="ARBA" id="ARBA00022692"/>
    </source>
</evidence>
<dbReference type="Pfam" id="PF13895">
    <property type="entry name" value="Ig_2"/>
    <property type="match status" value="1"/>
</dbReference>
<keyword evidence="3 11" id="KW-0812">Transmembrane</keyword>
<evidence type="ECO:0000256" key="12">
    <source>
        <dbReference type="SAM" id="SignalP"/>
    </source>
</evidence>
<evidence type="ECO:0000256" key="4">
    <source>
        <dbReference type="ARBA" id="ARBA00022729"/>
    </source>
</evidence>
<evidence type="ECO:0000256" key="1">
    <source>
        <dbReference type="ARBA" id="ARBA00004162"/>
    </source>
</evidence>
<dbReference type="PANTHER" id="PTHR11738:SF179">
    <property type="entry name" value="LEUKOCYTE IMMUNOGLOBULIN-LIKE RECEPTOR SUBFAMILY A MEMBER 5"/>
    <property type="match status" value="1"/>
</dbReference>
<proteinExistence type="predicted"/>
<dbReference type="InterPro" id="IPR013783">
    <property type="entry name" value="Ig-like_fold"/>
</dbReference>
<dbReference type="PANTHER" id="PTHR11738">
    <property type="entry name" value="MHC CLASS I NK CELL RECEPTOR"/>
    <property type="match status" value="1"/>
</dbReference>
<feature type="transmembrane region" description="Helical" evidence="11">
    <location>
        <begin position="231"/>
        <end position="252"/>
    </location>
</feature>
<keyword evidence="9" id="KW-0325">Glycoprotein</keyword>
<accession>A0ABM3W596</accession>
<evidence type="ECO:0000256" key="9">
    <source>
        <dbReference type="ARBA" id="ARBA00023180"/>
    </source>
</evidence>
<organism evidence="14 15">
    <name type="scientific">Erinaceus europaeus</name>
    <name type="common">Western European hedgehog</name>
    <dbReference type="NCBI Taxonomy" id="9365"/>
    <lineage>
        <taxon>Eukaryota</taxon>
        <taxon>Metazoa</taxon>
        <taxon>Chordata</taxon>
        <taxon>Craniata</taxon>
        <taxon>Vertebrata</taxon>
        <taxon>Euteleostomi</taxon>
        <taxon>Mammalia</taxon>
        <taxon>Eutheria</taxon>
        <taxon>Laurasiatheria</taxon>
        <taxon>Eulipotyphla</taxon>
        <taxon>Erinaceidae</taxon>
        <taxon>Erinaceinae</taxon>
        <taxon>Erinaceus</taxon>
    </lineage>
</organism>
<evidence type="ECO:0000256" key="11">
    <source>
        <dbReference type="SAM" id="Phobius"/>
    </source>
</evidence>
<feature type="chain" id="PRO_5047321671" evidence="12">
    <location>
        <begin position="24"/>
        <end position="305"/>
    </location>
</feature>
<evidence type="ECO:0000256" key="7">
    <source>
        <dbReference type="ARBA" id="ARBA00023136"/>
    </source>
</evidence>
<keyword evidence="4 12" id="KW-0732">Signal</keyword>
<name>A0ABM3W596_ERIEU</name>
<protein>
    <submittedName>
        <fullName evidence="15">Leukocyte immunoglobulin-like receptor subfamily A member 6 isoform X1</fullName>
    </submittedName>
</protein>
<keyword evidence="6 11" id="KW-1133">Transmembrane helix</keyword>
<keyword evidence="10" id="KW-0393">Immunoglobulin domain</keyword>
<dbReference type="InterPro" id="IPR003599">
    <property type="entry name" value="Ig_sub"/>
</dbReference>
<dbReference type="InterPro" id="IPR050412">
    <property type="entry name" value="Ig-like_Receptors_ImmuneReg"/>
</dbReference>